<evidence type="ECO:0000256" key="1">
    <source>
        <dbReference type="SAM" id="MobiDB-lite"/>
    </source>
</evidence>
<evidence type="ECO:0000313" key="2">
    <source>
        <dbReference type="EMBL" id="KAJ8878538.1"/>
    </source>
</evidence>
<feature type="compositionally biased region" description="Basic and acidic residues" evidence="1">
    <location>
        <begin position="1"/>
        <end position="17"/>
    </location>
</feature>
<gene>
    <name evidence="2" type="ORF">PR048_019116</name>
</gene>
<name>A0ABQ9H2N1_9NEOP</name>
<dbReference type="Proteomes" id="UP001159363">
    <property type="component" value="Chromosome 6"/>
</dbReference>
<keyword evidence="3" id="KW-1185">Reference proteome</keyword>
<reference evidence="2 3" key="1">
    <citation type="submission" date="2023-02" db="EMBL/GenBank/DDBJ databases">
        <title>LHISI_Scaffold_Assembly.</title>
        <authorList>
            <person name="Stuart O.P."/>
            <person name="Cleave R."/>
            <person name="Magrath M.J.L."/>
            <person name="Mikheyev A.S."/>
        </authorList>
    </citation>
    <scope>NUCLEOTIDE SEQUENCE [LARGE SCALE GENOMIC DNA]</scope>
    <source>
        <strain evidence="2">Daus_M_001</strain>
        <tissue evidence="2">Leg muscle</tissue>
    </source>
</reference>
<proteinExistence type="predicted"/>
<sequence>MEQRRNTKGGGGDHRENPPNSGIVRHDFHMQICGSDTARNQTRFASVEGEISGGYPVLCGEIAKKTRQPATTVWHDSHVLRSGSELAGNRSIANRWYTAWPHLDHRYGLWKRGKRDDRLLRFLSDDPRNNDCLVRLDYSPPTWSNRARFQAGSFLSFSRVGIVSDEVADGRNFSGISRFPVPLNFRRWRHTHLDSPSSVLETSIHSHNLVKHSRANVCCGSSATLYRRALETFHIRLMNANHDHVSIPFSFTLTTRVLQDGQSRCLFRATCVVLHRNVDHVLSSENCAVACAARGIPRILGPELKRKISGLRGNCACIASCETCLRNGLFGSSHLARCKR</sequence>
<protein>
    <submittedName>
        <fullName evidence="2">Uncharacterized protein</fullName>
    </submittedName>
</protein>
<feature type="region of interest" description="Disordered" evidence="1">
    <location>
        <begin position="1"/>
        <end position="24"/>
    </location>
</feature>
<organism evidence="2 3">
    <name type="scientific">Dryococelus australis</name>
    <dbReference type="NCBI Taxonomy" id="614101"/>
    <lineage>
        <taxon>Eukaryota</taxon>
        <taxon>Metazoa</taxon>
        <taxon>Ecdysozoa</taxon>
        <taxon>Arthropoda</taxon>
        <taxon>Hexapoda</taxon>
        <taxon>Insecta</taxon>
        <taxon>Pterygota</taxon>
        <taxon>Neoptera</taxon>
        <taxon>Polyneoptera</taxon>
        <taxon>Phasmatodea</taxon>
        <taxon>Verophasmatodea</taxon>
        <taxon>Anareolatae</taxon>
        <taxon>Phasmatidae</taxon>
        <taxon>Eurycanthinae</taxon>
        <taxon>Dryococelus</taxon>
    </lineage>
</organism>
<comment type="caution">
    <text evidence="2">The sequence shown here is derived from an EMBL/GenBank/DDBJ whole genome shotgun (WGS) entry which is preliminary data.</text>
</comment>
<dbReference type="EMBL" id="JARBHB010000007">
    <property type="protein sequence ID" value="KAJ8878538.1"/>
    <property type="molecule type" value="Genomic_DNA"/>
</dbReference>
<accession>A0ABQ9H2N1</accession>
<evidence type="ECO:0000313" key="3">
    <source>
        <dbReference type="Proteomes" id="UP001159363"/>
    </source>
</evidence>